<organism evidence="2">
    <name type="scientific">Scylla olivacea</name>
    <name type="common">Orange mud crab</name>
    <name type="synonym">Cancer olivacea</name>
    <dbReference type="NCBI Taxonomy" id="85551"/>
    <lineage>
        <taxon>Eukaryota</taxon>
        <taxon>Metazoa</taxon>
        <taxon>Ecdysozoa</taxon>
        <taxon>Arthropoda</taxon>
        <taxon>Crustacea</taxon>
        <taxon>Multicrustacea</taxon>
        <taxon>Malacostraca</taxon>
        <taxon>Eumalacostraca</taxon>
        <taxon>Eucarida</taxon>
        <taxon>Decapoda</taxon>
        <taxon>Pleocyemata</taxon>
        <taxon>Brachyura</taxon>
        <taxon>Eubrachyura</taxon>
        <taxon>Portunoidea</taxon>
        <taxon>Portunidae</taxon>
        <taxon>Portuninae</taxon>
        <taxon>Scylla</taxon>
    </lineage>
</organism>
<accession>A0A0P4VZP8</accession>
<dbReference type="EMBL" id="GDRN01083909">
    <property type="protein sequence ID" value="JAI61588.1"/>
    <property type="molecule type" value="Transcribed_RNA"/>
</dbReference>
<feature type="region of interest" description="Disordered" evidence="1">
    <location>
        <begin position="97"/>
        <end position="144"/>
    </location>
</feature>
<dbReference type="CDD" id="cd23767">
    <property type="entry name" value="IQCD"/>
    <property type="match status" value="1"/>
</dbReference>
<proteinExistence type="predicted"/>
<dbReference type="AlphaFoldDB" id="A0A0P4VZP8"/>
<evidence type="ECO:0000256" key="1">
    <source>
        <dbReference type="SAM" id="MobiDB-lite"/>
    </source>
</evidence>
<evidence type="ECO:0000313" key="2">
    <source>
        <dbReference type="EMBL" id="JAI61588.1"/>
    </source>
</evidence>
<dbReference type="Pfam" id="PF00612">
    <property type="entry name" value="IQ"/>
    <property type="match status" value="1"/>
</dbReference>
<name>A0A0P4VZP8_SCYOL</name>
<dbReference type="SMART" id="SM00015">
    <property type="entry name" value="IQ"/>
    <property type="match status" value="1"/>
</dbReference>
<dbReference type="InterPro" id="IPR000048">
    <property type="entry name" value="IQ_motif_EF-hand-BS"/>
</dbReference>
<feature type="compositionally biased region" description="Basic and acidic residues" evidence="1">
    <location>
        <begin position="130"/>
        <end position="139"/>
    </location>
</feature>
<feature type="compositionally biased region" description="Basic and acidic residues" evidence="1">
    <location>
        <begin position="474"/>
        <end position="483"/>
    </location>
</feature>
<dbReference type="PROSITE" id="PS50096">
    <property type="entry name" value="IQ"/>
    <property type="match status" value="1"/>
</dbReference>
<sequence>MKGKVCSVPQISHSQAHPSTISPLLLETAISRYTPYDCACIAEHLEVAQVLSEAGGISVTRIMEVAATKIQSVMRGYLTRKKLGRQQRPLLDQEGIVITGDKIRGSRKSPSSHSKDFSPNKCSGGQAAPETDHPGKQKGSDLPATPAVETKLASLKKEEKGLTSKLSFPLRSTASEYGPYNSVSGQRRSKALPTSIMRGARKKTPRNLELPGLCELGISQPRLPGPLEDCEDSDSGTDITEGVRPLVTEVLHQSGSVATAVITVGVHSHQTQEESDLECRKQWDFSPLSVKGSHATELQQSCSQTVSDGKKIGRLCFNTDNNEDGSSSDLKEDTFSICKNQTKKESDYQETFKNDHEKSFNETLSLKDNTKLYIKERKRVLKENKFISSEGVNDRNADSRNTARIQNERRVLSEEAVKEAEQKWRNKLATVTIQRVQPPGSSRSKVSSYSIVKPHSPSPLQSPAGIEADAISTKPKEINAHYH</sequence>
<feature type="region of interest" description="Disordered" evidence="1">
    <location>
        <begin position="435"/>
        <end position="483"/>
    </location>
</feature>
<protein>
    <submittedName>
        <fullName evidence="2">Uncharacterized protein</fullName>
    </submittedName>
</protein>
<feature type="compositionally biased region" description="Low complexity" evidence="1">
    <location>
        <begin position="441"/>
        <end position="450"/>
    </location>
</feature>
<reference evidence="2" key="1">
    <citation type="submission" date="2015-09" db="EMBL/GenBank/DDBJ databases">
        <title>Scylla olivacea transcriptome.</title>
        <authorList>
            <person name="Ikhwanuddin M."/>
        </authorList>
    </citation>
    <scope>NUCLEOTIDE SEQUENCE</scope>
</reference>